<keyword evidence="1" id="KW-1133">Transmembrane helix</keyword>
<dbReference type="OrthoDB" id="1351353at2"/>
<evidence type="ECO:0000313" key="2">
    <source>
        <dbReference type="EMBL" id="SHG49131.1"/>
    </source>
</evidence>
<feature type="transmembrane region" description="Helical" evidence="1">
    <location>
        <begin position="70"/>
        <end position="89"/>
    </location>
</feature>
<gene>
    <name evidence="2" type="ORF">SAMN05444372_106159</name>
</gene>
<feature type="transmembrane region" description="Helical" evidence="1">
    <location>
        <begin position="209"/>
        <end position="226"/>
    </location>
</feature>
<name>A0A1M5K8U3_9FLAO</name>
<accession>A0A1M5K8U3</accession>
<reference evidence="3" key="1">
    <citation type="submission" date="2016-11" db="EMBL/GenBank/DDBJ databases">
        <authorList>
            <person name="Varghese N."/>
            <person name="Submissions S."/>
        </authorList>
    </citation>
    <scope>NUCLEOTIDE SEQUENCE [LARGE SCALE GENOMIC DNA]</scope>
    <source>
        <strain evidence="3">DSM 17659</strain>
    </source>
</reference>
<organism evidence="2 3">
    <name type="scientific">Flavobacterium micromati</name>
    <dbReference type="NCBI Taxonomy" id="229205"/>
    <lineage>
        <taxon>Bacteria</taxon>
        <taxon>Pseudomonadati</taxon>
        <taxon>Bacteroidota</taxon>
        <taxon>Flavobacteriia</taxon>
        <taxon>Flavobacteriales</taxon>
        <taxon>Flavobacteriaceae</taxon>
        <taxon>Flavobacterium</taxon>
    </lineage>
</organism>
<dbReference type="EMBL" id="FQWF01000006">
    <property type="protein sequence ID" value="SHG49131.1"/>
    <property type="molecule type" value="Genomic_DNA"/>
</dbReference>
<keyword evidence="3" id="KW-1185">Reference proteome</keyword>
<sequence>MFIVAAIAYAISIFIDVSVYHFKYYIQDNKNTRHLLALINIFQYFSRGFILIFIPIMAYATESVKDKNEVWLITILAHVLVILFLLPLYSYQFTYPFSLNVIKILNRFFGKSKPIHLKEIVRRTTNETTIISNNWMLFVTNYIAGFLFSISITFLYYISFYFDQKALMLSSLTQFINMFGSMLIILFIDPRIMGAIDDGGGSKEIHILTSSRILVHITLVLLLIFIR</sequence>
<feature type="transmembrane region" description="Helical" evidence="1">
    <location>
        <begin position="166"/>
        <end position="188"/>
    </location>
</feature>
<evidence type="ECO:0000256" key="1">
    <source>
        <dbReference type="SAM" id="Phobius"/>
    </source>
</evidence>
<feature type="transmembrane region" description="Helical" evidence="1">
    <location>
        <begin position="35"/>
        <end position="58"/>
    </location>
</feature>
<evidence type="ECO:0000313" key="3">
    <source>
        <dbReference type="Proteomes" id="UP000184020"/>
    </source>
</evidence>
<dbReference type="Proteomes" id="UP000184020">
    <property type="component" value="Unassembled WGS sequence"/>
</dbReference>
<proteinExistence type="predicted"/>
<dbReference type="STRING" id="229205.SAMN05444372_106159"/>
<feature type="transmembrane region" description="Helical" evidence="1">
    <location>
        <begin position="135"/>
        <end position="160"/>
    </location>
</feature>
<dbReference type="AlphaFoldDB" id="A0A1M5K8U3"/>
<keyword evidence="1" id="KW-0472">Membrane</keyword>
<feature type="transmembrane region" description="Helical" evidence="1">
    <location>
        <begin position="6"/>
        <end position="23"/>
    </location>
</feature>
<protein>
    <submittedName>
        <fullName evidence="2">Uncharacterized protein</fullName>
    </submittedName>
</protein>
<keyword evidence="1" id="KW-0812">Transmembrane</keyword>